<evidence type="ECO:0000313" key="2">
    <source>
        <dbReference type="Proteomes" id="UP001054837"/>
    </source>
</evidence>
<accession>A0AAV4VQ94</accession>
<evidence type="ECO:0000313" key="1">
    <source>
        <dbReference type="EMBL" id="GIY71565.1"/>
    </source>
</evidence>
<comment type="caution">
    <text evidence="1">The sequence shown here is derived from an EMBL/GenBank/DDBJ whole genome shotgun (WGS) entry which is preliminary data.</text>
</comment>
<dbReference type="AlphaFoldDB" id="A0AAV4VQ94"/>
<organism evidence="1 2">
    <name type="scientific">Caerostris darwini</name>
    <dbReference type="NCBI Taxonomy" id="1538125"/>
    <lineage>
        <taxon>Eukaryota</taxon>
        <taxon>Metazoa</taxon>
        <taxon>Ecdysozoa</taxon>
        <taxon>Arthropoda</taxon>
        <taxon>Chelicerata</taxon>
        <taxon>Arachnida</taxon>
        <taxon>Araneae</taxon>
        <taxon>Araneomorphae</taxon>
        <taxon>Entelegynae</taxon>
        <taxon>Araneoidea</taxon>
        <taxon>Araneidae</taxon>
        <taxon>Caerostris</taxon>
    </lineage>
</organism>
<name>A0AAV4VQ94_9ARAC</name>
<proteinExistence type="predicted"/>
<reference evidence="1 2" key="1">
    <citation type="submission" date="2021-06" db="EMBL/GenBank/DDBJ databases">
        <title>Caerostris darwini draft genome.</title>
        <authorList>
            <person name="Kono N."/>
            <person name="Arakawa K."/>
        </authorList>
    </citation>
    <scope>NUCLEOTIDE SEQUENCE [LARGE SCALE GENOMIC DNA]</scope>
</reference>
<protein>
    <submittedName>
        <fullName evidence="1">Uncharacterized protein</fullName>
    </submittedName>
</protein>
<dbReference type="EMBL" id="BPLQ01013365">
    <property type="protein sequence ID" value="GIY71565.1"/>
    <property type="molecule type" value="Genomic_DNA"/>
</dbReference>
<sequence>MQQQFSSAFQVRTAQFLNPAPKTSAINVPTWAVKINIWSPFPLKNVPIRDERSLNINTARKSGKLICIYAPKLFRKEDQVLPQVNSRVTCKLGTKWTPFLVFRSPFHLSIYSVCVQLPKNQSKKSLKPVDNSPRIRV</sequence>
<gene>
    <name evidence="1" type="ORF">CDAR_442781</name>
</gene>
<dbReference type="Proteomes" id="UP001054837">
    <property type="component" value="Unassembled WGS sequence"/>
</dbReference>
<keyword evidence="2" id="KW-1185">Reference proteome</keyword>